<organism evidence="2 3">
    <name type="scientific">Hymenobacter ginkgonis</name>
    <dbReference type="NCBI Taxonomy" id="2682976"/>
    <lineage>
        <taxon>Bacteria</taxon>
        <taxon>Pseudomonadati</taxon>
        <taxon>Bacteroidota</taxon>
        <taxon>Cytophagia</taxon>
        <taxon>Cytophagales</taxon>
        <taxon>Hymenobacteraceae</taxon>
        <taxon>Hymenobacter</taxon>
    </lineage>
</organism>
<dbReference type="AlphaFoldDB" id="A0A7K1TL97"/>
<evidence type="ECO:0000313" key="3">
    <source>
        <dbReference type="Proteomes" id="UP000441336"/>
    </source>
</evidence>
<evidence type="ECO:0008006" key="4">
    <source>
        <dbReference type="Google" id="ProtNLM"/>
    </source>
</evidence>
<accession>A0A7K1TL97</accession>
<keyword evidence="3" id="KW-1185">Reference proteome</keyword>
<evidence type="ECO:0000256" key="1">
    <source>
        <dbReference type="SAM" id="MobiDB-lite"/>
    </source>
</evidence>
<sequence>MEYLQGTTTVTLYARVSTEDKHQSSDNQLPELRRFA</sequence>
<gene>
    <name evidence="2" type="ORF">GO988_22935</name>
</gene>
<proteinExistence type="predicted"/>
<dbReference type="EMBL" id="WQKZ01000011">
    <property type="protein sequence ID" value="MVN79197.1"/>
    <property type="molecule type" value="Genomic_DNA"/>
</dbReference>
<feature type="region of interest" description="Disordered" evidence="1">
    <location>
        <begin position="17"/>
        <end position="36"/>
    </location>
</feature>
<protein>
    <recommendedName>
        <fullName evidence="4">Resolvase/invertase-type recombinase catalytic domain-containing protein</fullName>
    </recommendedName>
</protein>
<comment type="caution">
    <text evidence="2">The sequence shown here is derived from an EMBL/GenBank/DDBJ whole genome shotgun (WGS) entry which is preliminary data.</text>
</comment>
<name>A0A7K1TL97_9BACT</name>
<evidence type="ECO:0000313" key="2">
    <source>
        <dbReference type="EMBL" id="MVN79197.1"/>
    </source>
</evidence>
<reference evidence="2 3" key="1">
    <citation type="submission" date="2019-12" db="EMBL/GenBank/DDBJ databases">
        <title>Hymenobacter sp. HMF4947 Genome sequencing and assembly.</title>
        <authorList>
            <person name="Kang H."/>
            <person name="Cha I."/>
            <person name="Kim H."/>
            <person name="Joh K."/>
        </authorList>
    </citation>
    <scope>NUCLEOTIDE SEQUENCE [LARGE SCALE GENOMIC DNA]</scope>
    <source>
        <strain evidence="2 3">HMF4947</strain>
    </source>
</reference>
<dbReference type="Proteomes" id="UP000441336">
    <property type="component" value="Unassembled WGS sequence"/>
</dbReference>